<name>A0A1S8N6B3_CLOSA</name>
<dbReference type="Proteomes" id="UP000191154">
    <property type="component" value="Unassembled WGS sequence"/>
</dbReference>
<dbReference type="GO" id="GO:0008237">
    <property type="term" value="F:metallopeptidase activity"/>
    <property type="evidence" value="ECO:0007669"/>
    <property type="project" value="InterPro"/>
</dbReference>
<dbReference type="SUPFAM" id="SSF111283">
    <property type="entry name" value="Putative modulator of DNA gyrase, PmbA/TldD"/>
    <property type="match status" value="1"/>
</dbReference>
<dbReference type="GO" id="GO:0006508">
    <property type="term" value="P:proteolysis"/>
    <property type="evidence" value="ECO:0007669"/>
    <property type="project" value="InterPro"/>
</dbReference>
<dbReference type="EMBL" id="LZYZ01000004">
    <property type="protein sequence ID" value="OOM11965.1"/>
    <property type="molecule type" value="Genomic_DNA"/>
</dbReference>
<dbReference type="InterPro" id="IPR036059">
    <property type="entry name" value="TldD/PmbA_sf"/>
</dbReference>
<gene>
    <name evidence="2" type="ORF">CLOSAC_23940</name>
</gene>
<dbReference type="RefSeq" id="WP_176127570.1">
    <property type="nucleotide sequence ID" value="NZ_LZYZ01000004.1"/>
</dbReference>
<proteinExistence type="predicted"/>
<dbReference type="Pfam" id="PF19289">
    <property type="entry name" value="PmbA_TldD_3rd"/>
    <property type="match status" value="1"/>
</dbReference>
<dbReference type="InterPro" id="IPR045569">
    <property type="entry name" value="Metalloprtase-TldD/E_C"/>
</dbReference>
<dbReference type="AlphaFoldDB" id="A0A1S8N6B3"/>
<comment type="caution">
    <text evidence="2">The sequence shown here is derived from an EMBL/GenBank/DDBJ whole genome shotgun (WGS) entry which is preliminary data.</text>
</comment>
<evidence type="ECO:0000313" key="3">
    <source>
        <dbReference type="Proteomes" id="UP000191154"/>
    </source>
</evidence>
<feature type="domain" description="Metalloprotease TldD/E C-terminal" evidence="1">
    <location>
        <begin position="212"/>
        <end position="329"/>
    </location>
</feature>
<evidence type="ECO:0000259" key="1">
    <source>
        <dbReference type="Pfam" id="PF19289"/>
    </source>
</evidence>
<sequence length="406" mass="46953">MDFKNEKDIIEYAFNMGCSNCQIILTEIEKVQISLISVGVKKVKNIIRKYNIQLVYENRYINLSIESDEITDYSKLIKYAIQHCYYKVDDYQINEVFKSQLYSDVDKKKFNTDILKVALDKKNEIEEQFKCKVNTLVFETTYISKNCIRINNIYTNNSTYITAGFVAQKDNKLPCTYLIDNFSGNIDSIDSLVLKSKLEAKDIIIMEELKGKVKFSYNAVKRLLEYLVNMFNAEYILNNRCKVKKNFLNKNIFNEYISLSINNIYSFDYEGVCSSNKYLIKDGIILDFLNNIRTQKIIGGTAGDVKVINLTNDFTLGVSDLLLIIKKKSNNEYNVNINEIDGQETIFDLRTGVISIVCYGYEGNNKNELHKYRKSIDLIDLMNKAKVCSGNKLLGNYNVPEFIIEI</sequence>
<protein>
    <recommendedName>
        <fullName evidence="1">Metalloprotease TldD/E C-terminal domain-containing protein</fullName>
    </recommendedName>
</protein>
<evidence type="ECO:0000313" key="2">
    <source>
        <dbReference type="EMBL" id="OOM11965.1"/>
    </source>
</evidence>
<organism evidence="2 3">
    <name type="scientific">Clostridium saccharobutylicum</name>
    <dbReference type="NCBI Taxonomy" id="169679"/>
    <lineage>
        <taxon>Bacteria</taxon>
        <taxon>Bacillati</taxon>
        <taxon>Bacillota</taxon>
        <taxon>Clostridia</taxon>
        <taxon>Eubacteriales</taxon>
        <taxon>Clostridiaceae</taxon>
        <taxon>Clostridium</taxon>
    </lineage>
</organism>
<reference evidence="2 3" key="1">
    <citation type="submission" date="2016-05" db="EMBL/GenBank/DDBJ databases">
        <title>Microbial solvent formation.</title>
        <authorList>
            <person name="Poehlein A."/>
            <person name="Montoya Solano J.D."/>
            <person name="Flitsch S."/>
            <person name="Krabben P."/>
            <person name="Duerre P."/>
            <person name="Daniel R."/>
        </authorList>
    </citation>
    <scope>NUCLEOTIDE SEQUENCE [LARGE SCALE GENOMIC DNA]</scope>
    <source>
        <strain evidence="2 3">L1-8</strain>
    </source>
</reference>
<accession>A0A1S8N6B3</accession>